<proteinExistence type="predicted"/>
<dbReference type="PANTHER" id="PTHR42951">
    <property type="entry name" value="METALLO-BETA-LACTAMASE DOMAIN-CONTAINING"/>
    <property type="match status" value="1"/>
</dbReference>
<dbReference type="InterPro" id="IPR001279">
    <property type="entry name" value="Metallo-B-lactamas"/>
</dbReference>
<dbReference type="RefSeq" id="WP_188340898.1">
    <property type="nucleotide sequence ID" value="NZ_CP061281.1"/>
</dbReference>
<evidence type="ECO:0000313" key="3">
    <source>
        <dbReference type="Proteomes" id="UP000516428"/>
    </source>
</evidence>
<protein>
    <submittedName>
        <fullName evidence="2">MBL fold metallo-hydrolase</fullName>
    </submittedName>
</protein>
<dbReference type="InterPro" id="IPR050855">
    <property type="entry name" value="NDM-1-like"/>
</dbReference>
<accession>A0A7H1BHN2</accession>
<dbReference type="SMART" id="SM00849">
    <property type="entry name" value="Lactamase_B"/>
    <property type="match status" value="1"/>
</dbReference>
<dbReference type="PANTHER" id="PTHR42951:SF4">
    <property type="entry name" value="ACYL-COENZYME A THIOESTERASE MBLAC2"/>
    <property type="match status" value="1"/>
</dbReference>
<dbReference type="GO" id="GO:0016787">
    <property type="term" value="F:hydrolase activity"/>
    <property type="evidence" value="ECO:0007669"/>
    <property type="project" value="UniProtKB-KW"/>
</dbReference>
<keyword evidence="3" id="KW-1185">Reference proteome</keyword>
<dbReference type="Proteomes" id="UP000516428">
    <property type="component" value="Chromosome"/>
</dbReference>
<sequence length="254" mass="27821">MTLTQAHSWYELEELDDGLVRITEPHVDKLVRANLWWLRGTDRDLVVDAGLGVASLRRHIPKMFERDPLVVLTHAHLDHVGGAHEFTERAAHKAAQELLAQGVPSSLHGPELYRKLGVEAGGEEMPALLIDALPHPGYDPTAYRVEPLTVHRVLEDGDTIDLGGRALTVLHLPGHTPGCIALLEERTGALFTGDVVYNGHLIDDLPESAPSDYRRSLARLADLDLSTAHPGHGRSFSGSRLRELAHQYLSGPSA</sequence>
<reference evidence="2 3" key="1">
    <citation type="submission" date="2020-09" db="EMBL/GenBank/DDBJ databases">
        <title>A novel species.</title>
        <authorList>
            <person name="Gao J."/>
        </authorList>
    </citation>
    <scope>NUCLEOTIDE SEQUENCE [LARGE SCALE GENOMIC DNA]</scope>
    <source>
        <strain evidence="2 3">CRXT-Y-14</strain>
    </source>
</reference>
<dbReference type="KEGG" id="sxn:IAG42_34600"/>
<gene>
    <name evidence="2" type="ORF">IAG42_34600</name>
</gene>
<evidence type="ECO:0000313" key="2">
    <source>
        <dbReference type="EMBL" id="QNS08237.1"/>
    </source>
</evidence>
<evidence type="ECO:0000259" key="1">
    <source>
        <dbReference type="SMART" id="SM00849"/>
    </source>
</evidence>
<dbReference type="AlphaFoldDB" id="A0A7H1BHN2"/>
<dbReference type="Pfam" id="PF00753">
    <property type="entry name" value="Lactamase_B"/>
    <property type="match status" value="1"/>
</dbReference>
<dbReference type="Gene3D" id="3.60.15.10">
    <property type="entry name" value="Ribonuclease Z/Hydroxyacylglutathione hydrolase-like"/>
    <property type="match status" value="1"/>
</dbReference>
<feature type="domain" description="Metallo-beta-lactamase" evidence="1">
    <location>
        <begin position="32"/>
        <end position="232"/>
    </location>
</feature>
<organism evidence="2 3">
    <name type="scientific">Streptomyces xanthii</name>
    <dbReference type="NCBI Taxonomy" id="2768069"/>
    <lineage>
        <taxon>Bacteria</taxon>
        <taxon>Bacillati</taxon>
        <taxon>Actinomycetota</taxon>
        <taxon>Actinomycetes</taxon>
        <taxon>Kitasatosporales</taxon>
        <taxon>Streptomycetaceae</taxon>
        <taxon>Streptomyces</taxon>
    </lineage>
</organism>
<dbReference type="EMBL" id="CP061281">
    <property type="protein sequence ID" value="QNS08237.1"/>
    <property type="molecule type" value="Genomic_DNA"/>
</dbReference>
<dbReference type="SUPFAM" id="SSF56281">
    <property type="entry name" value="Metallo-hydrolase/oxidoreductase"/>
    <property type="match status" value="1"/>
</dbReference>
<name>A0A7H1BHN2_9ACTN</name>
<keyword evidence="2" id="KW-0378">Hydrolase</keyword>
<dbReference type="InterPro" id="IPR036866">
    <property type="entry name" value="RibonucZ/Hydroxyglut_hydro"/>
</dbReference>